<evidence type="ECO:0000313" key="3">
    <source>
        <dbReference type="Proteomes" id="UP001269400"/>
    </source>
</evidence>
<dbReference type="Proteomes" id="UP001269400">
    <property type="component" value="Unassembled WGS sequence"/>
</dbReference>
<name>A0AAX6NEH7_PRIAR</name>
<organism evidence="2 3">
    <name type="scientific">Priestia aryabhattai</name>
    <name type="common">Bacillus aryabhattai</name>
    <dbReference type="NCBI Taxonomy" id="412384"/>
    <lineage>
        <taxon>Bacteria</taxon>
        <taxon>Bacillati</taxon>
        <taxon>Bacillota</taxon>
        <taxon>Bacilli</taxon>
        <taxon>Bacillales</taxon>
        <taxon>Bacillaceae</taxon>
        <taxon>Priestia</taxon>
    </lineage>
</organism>
<keyword evidence="1" id="KW-0732">Signal</keyword>
<accession>A0AAX6NEH7</accession>
<dbReference type="EMBL" id="JAPTGD010000002">
    <property type="protein sequence ID" value="MDU9694060.1"/>
    <property type="molecule type" value="Genomic_DNA"/>
</dbReference>
<feature type="signal peptide" evidence="1">
    <location>
        <begin position="1"/>
        <end position="20"/>
    </location>
</feature>
<sequence>MKKTVLIGASLVLATSILGACGKESSTSASGETNQSISMSEVSNISINGKKLSEKDIKQYKKNYMQDTYKKMNLDTQSVIKNIALEEEMLKDLGFTQEQLDKKYAEIVDFVEKDKSKGDISVIPQGYFLHQTLSKAYAKKYLVNDTTMKKTYNSLKGEDKKNFGQLSDSVLYDKENNSKMIDLDANYYRLYLVASKNKVVDVTKYQQDLLDKADVKGIKLSKLKPDETIF</sequence>
<evidence type="ECO:0008006" key="4">
    <source>
        <dbReference type="Google" id="ProtNLM"/>
    </source>
</evidence>
<feature type="chain" id="PRO_5043354583" description="Peptidylprolyl isomerase" evidence="1">
    <location>
        <begin position="21"/>
        <end position="230"/>
    </location>
</feature>
<dbReference type="PROSITE" id="PS51257">
    <property type="entry name" value="PROKAR_LIPOPROTEIN"/>
    <property type="match status" value="1"/>
</dbReference>
<comment type="caution">
    <text evidence="2">The sequence shown here is derived from an EMBL/GenBank/DDBJ whole genome shotgun (WGS) entry which is preliminary data.</text>
</comment>
<gene>
    <name evidence="2" type="ORF">O0Q50_23030</name>
</gene>
<proteinExistence type="predicted"/>
<protein>
    <recommendedName>
        <fullName evidence="4">Peptidylprolyl isomerase</fullName>
    </recommendedName>
</protein>
<dbReference type="AlphaFoldDB" id="A0AAX6NEH7"/>
<reference evidence="2" key="2">
    <citation type="submission" date="2022-12" db="EMBL/GenBank/DDBJ databases">
        <authorList>
            <person name="Dechsakulwatana C."/>
            <person name="Rungsihiranrut A."/>
            <person name="Muangchinda C."/>
            <person name="Ningthoujam R."/>
            <person name="Klankeo P."/>
            <person name="Pinyakong O."/>
        </authorList>
    </citation>
    <scope>NUCLEOTIDE SEQUENCE</scope>
    <source>
        <strain evidence="2">TL01-2</strain>
    </source>
</reference>
<dbReference type="RefSeq" id="WP_316911276.1">
    <property type="nucleotide sequence ID" value="NZ_JAPTGD010000002.1"/>
</dbReference>
<evidence type="ECO:0000256" key="1">
    <source>
        <dbReference type="SAM" id="SignalP"/>
    </source>
</evidence>
<evidence type="ECO:0000313" key="2">
    <source>
        <dbReference type="EMBL" id="MDU9694060.1"/>
    </source>
</evidence>
<reference evidence="2" key="1">
    <citation type="journal article" date="2022" name="J Environ Chem Eng">
        <title>Biodegradation of petroleum oil using a constructed nonpathogenic and heavy metal-tolerant bacterial consortium isolated from marine sponges.</title>
        <authorList>
            <person name="Dechsakulwatana C."/>
            <person name="Rungsihiranrut A."/>
            <person name="Muangchinda C."/>
            <person name="Ningthoujam R."/>
            <person name="Klankeo P."/>
            <person name="Pinyakong O."/>
        </authorList>
    </citation>
    <scope>NUCLEOTIDE SEQUENCE</scope>
    <source>
        <strain evidence="2">TL01-2</strain>
    </source>
</reference>